<organism evidence="1 2">
    <name type="scientific">Sarcoptes scabiei</name>
    <name type="common">Itch mite</name>
    <name type="synonym">Acarus scabiei</name>
    <dbReference type="NCBI Taxonomy" id="52283"/>
    <lineage>
        <taxon>Eukaryota</taxon>
        <taxon>Metazoa</taxon>
        <taxon>Ecdysozoa</taxon>
        <taxon>Arthropoda</taxon>
        <taxon>Chelicerata</taxon>
        <taxon>Arachnida</taxon>
        <taxon>Acari</taxon>
        <taxon>Acariformes</taxon>
        <taxon>Sarcoptiformes</taxon>
        <taxon>Astigmata</taxon>
        <taxon>Psoroptidia</taxon>
        <taxon>Sarcoptoidea</taxon>
        <taxon>Sarcoptidae</taxon>
        <taxon>Sarcoptinae</taxon>
        <taxon>Sarcoptes</taxon>
    </lineage>
</organism>
<evidence type="ECO:0000313" key="1">
    <source>
        <dbReference type="EMBL" id="KPM05222.1"/>
    </source>
</evidence>
<dbReference type="AlphaFoldDB" id="A0A132A2G2"/>
<accession>A0A132A2G2</accession>
<evidence type="ECO:0000313" key="2">
    <source>
        <dbReference type="Proteomes" id="UP000616769"/>
    </source>
</evidence>
<reference evidence="1 2" key="1">
    <citation type="journal article" date="2015" name="Parasit. Vectors">
        <title>Draft genome of the scabies mite.</title>
        <authorList>
            <person name="Rider S.D.Jr."/>
            <person name="Morgan M.S."/>
            <person name="Arlian L.G."/>
        </authorList>
    </citation>
    <scope>NUCLEOTIDE SEQUENCE [LARGE SCALE GENOMIC DNA]</scope>
    <source>
        <strain evidence="1">Arlian Lab</strain>
    </source>
</reference>
<proteinExistence type="predicted"/>
<protein>
    <submittedName>
        <fullName evidence="1">Uncharacterized protein</fullName>
    </submittedName>
</protein>
<dbReference type="Proteomes" id="UP000616769">
    <property type="component" value="Unassembled WGS sequence"/>
</dbReference>
<dbReference type="VEuPathDB" id="VectorBase:SSCA005220"/>
<dbReference type="EMBL" id="JXLN01010158">
    <property type="protein sequence ID" value="KPM05222.1"/>
    <property type="molecule type" value="Genomic_DNA"/>
</dbReference>
<comment type="caution">
    <text evidence="1">The sequence shown here is derived from an EMBL/GenBank/DDBJ whole genome shotgun (WGS) entry which is preliminary data.</text>
</comment>
<gene>
    <name evidence="1" type="ORF">QR98_0036820</name>
</gene>
<name>A0A132A2G2_SARSC</name>
<sequence length="62" mass="6948">MIASRPSKPAAQINPEEMNANVDGATFKVINKQVEDSRMFVLEFKTIPNLTILEANNNLIFI</sequence>